<dbReference type="SUPFAM" id="SSF50193">
    <property type="entry name" value="Ribosomal protein L14"/>
    <property type="match status" value="1"/>
</dbReference>
<keyword evidence="18" id="KW-0689">Ribosomal protein</keyword>
<dbReference type="EMBL" id="JACMSC010000008">
    <property type="protein sequence ID" value="KAG6510410.1"/>
    <property type="molecule type" value="Genomic_DNA"/>
</dbReference>
<feature type="transmembrane region" description="Helical" evidence="29">
    <location>
        <begin position="452"/>
        <end position="474"/>
    </location>
</feature>
<keyword evidence="32" id="KW-1185">Reference proteome</keyword>
<evidence type="ECO:0000256" key="16">
    <source>
        <dbReference type="ARBA" id="ARBA00022840"/>
    </source>
</evidence>
<dbReference type="Gene3D" id="2.40.50.140">
    <property type="entry name" value="Nucleic acid-binding proteins"/>
    <property type="match status" value="1"/>
</dbReference>
<dbReference type="Gene3D" id="1.20.85.10">
    <property type="entry name" value="Photosystem II protein D1-like"/>
    <property type="match status" value="2"/>
</dbReference>
<comment type="caution">
    <text evidence="31">The sequence shown here is derived from an EMBL/GenBank/DDBJ whole genome shotgun (WGS) entry which is preliminary data.</text>
</comment>
<dbReference type="Pfam" id="PF00181">
    <property type="entry name" value="Ribosomal_L2_N"/>
    <property type="match status" value="1"/>
</dbReference>
<organism evidence="31 32">
    <name type="scientific">Zingiber officinale</name>
    <name type="common">Ginger</name>
    <name type="synonym">Amomum zingiber</name>
    <dbReference type="NCBI Taxonomy" id="94328"/>
    <lineage>
        <taxon>Eukaryota</taxon>
        <taxon>Viridiplantae</taxon>
        <taxon>Streptophyta</taxon>
        <taxon>Embryophyta</taxon>
        <taxon>Tracheophyta</taxon>
        <taxon>Spermatophyta</taxon>
        <taxon>Magnoliopsida</taxon>
        <taxon>Liliopsida</taxon>
        <taxon>Zingiberales</taxon>
        <taxon>Zingiberaceae</taxon>
        <taxon>Zingiber</taxon>
    </lineage>
</organism>
<dbReference type="SMART" id="SM01374">
    <property type="entry name" value="Ribosomal_L14"/>
    <property type="match status" value="1"/>
</dbReference>
<evidence type="ECO:0000256" key="9">
    <source>
        <dbReference type="ARBA" id="ARBA00022494"/>
    </source>
</evidence>
<evidence type="ECO:0000256" key="22">
    <source>
        <dbReference type="ARBA" id="ARBA00022991"/>
    </source>
</evidence>
<evidence type="ECO:0000256" key="21">
    <source>
        <dbReference type="ARBA" id="ARBA00022990"/>
    </source>
</evidence>
<keyword evidence="10" id="KW-0602">Photosynthesis</keyword>
<dbReference type="Proteomes" id="UP000734854">
    <property type="component" value="Unassembled WGS sequence"/>
</dbReference>
<comment type="similarity">
    <text evidence="7">Belongs to the universal ribosomal protein uL14 family.</text>
</comment>
<comment type="function">
    <text evidence="1">Probable ATPase of unknown function. Its presence in a non-photosynthetic plant (Epifagus virginiana) and experiments in tobacco indicate that it has an essential function which is probably not related to photosynthesis.</text>
</comment>
<keyword evidence="8" id="KW-0813">Transport</keyword>
<evidence type="ECO:0000256" key="27">
    <source>
        <dbReference type="ARBA" id="ARBA00035424"/>
    </source>
</evidence>
<dbReference type="SUPFAM" id="SSF50249">
    <property type="entry name" value="Nucleic acid-binding proteins"/>
    <property type="match status" value="1"/>
</dbReference>
<dbReference type="GO" id="GO:0009772">
    <property type="term" value="P:photosynthetic electron transport in photosystem II"/>
    <property type="evidence" value="ECO:0007669"/>
    <property type="project" value="InterPro"/>
</dbReference>
<feature type="transmembrane region" description="Helical" evidence="29">
    <location>
        <begin position="644"/>
        <end position="662"/>
    </location>
</feature>
<dbReference type="InterPro" id="IPR000218">
    <property type="entry name" value="Ribosomal_uL14"/>
</dbReference>
<dbReference type="GO" id="GO:0003735">
    <property type="term" value="F:structural constituent of ribosome"/>
    <property type="evidence" value="ECO:0007669"/>
    <property type="project" value="InterPro"/>
</dbReference>
<evidence type="ECO:0000256" key="23">
    <source>
        <dbReference type="ARBA" id="ARBA00023004"/>
    </source>
</evidence>
<dbReference type="SMART" id="SM01383">
    <property type="entry name" value="Ribosomal_L2"/>
    <property type="match status" value="1"/>
</dbReference>
<keyword evidence="23" id="KW-0408">Iron</keyword>
<comment type="similarity">
    <text evidence="5">Belongs to the reaction center PufL/M/PsbA/D family.</text>
</comment>
<evidence type="ECO:0000256" key="26">
    <source>
        <dbReference type="ARBA" id="ARBA00023276"/>
    </source>
</evidence>
<dbReference type="InterPro" id="IPR027417">
    <property type="entry name" value="P-loop_NTPase"/>
</dbReference>
<keyword evidence="14" id="KW-0479">Metal-binding</keyword>
<keyword evidence="15" id="KW-0547">Nucleotide-binding</keyword>
<dbReference type="PROSITE" id="PS00049">
    <property type="entry name" value="RIBOSOMAL_L14"/>
    <property type="match status" value="1"/>
</dbReference>
<dbReference type="PANTHER" id="PTHR33078:SF100">
    <property type="entry name" value="PROTEIN YCF2"/>
    <property type="match status" value="1"/>
</dbReference>
<dbReference type="Gene3D" id="1.10.8.60">
    <property type="match status" value="1"/>
</dbReference>
<dbReference type="InterPro" id="IPR055265">
    <property type="entry name" value="Photo_RC_L/M_CS"/>
</dbReference>
<dbReference type="GO" id="GO:0015934">
    <property type="term" value="C:large ribosomal subunit"/>
    <property type="evidence" value="ECO:0007669"/>
    <property type="project" value="InterPro"/>
</dbReference>
<keyword evidence="28" id="KW-0175">Coiled coil</keyword>
<evidence type="ECO:0000256" key="5">
    <source>
        <dbReference type="ARBA" id="ARBA00008204"/>
    </source>
</evidence>
<evidence type="ECO:0000256" key="2">
    <source>
        <dbReference type="ARBA" id="ARBA00004141"/>
    </source>
</evidence>
<comment type="similarity">
    <text evidence="4">Belongs to the universal ribosomal protein uL2 family.</text>
</comment>
<dbReference type="GO" id="GO:0009523">
    <property type="term" value="C:photosystem II"/>
    <property type="evidence" value="ECO:0007669"/>
    <property type="project" value="UniProtKB-KW"/>
</dbReference>
<feature type="transmembrane region" description="Helical" evidence="29">
    <location>
        <begin position="1189"/>
        <end position="1210"/>
    </location>
</feature>
<evidence type="ECO:0000259" key="30">
    <source>
        <dbReference type="SMART" id="SM01383"/>
    </source>
</evidence>
<keyword evidence="24 29" id="KW-0472">Membrane</keyword>
<sequence>MAIHLYKTSTPTPSTGLINSQVKSNPRNNLIYGQHRCSKGRNARGIITARHRGGGHKRLYRKIDFRRNEKDISGRIVTIEYDPNRNAYICLIHYGDGEKRYILHPRGAIIGDTIVSGTEVPISMGNALPLSADGDVELNADNSGARELMCIRIIGAGNYRYAHIGDVIVAVIKEAVPNMPLERSEVIRAVIVRTCKELKRDNGIIIRYDDNAAVVIPKGTRVFGAIARELRQLNFTKIVSLAPERRESTSLWGRFCNWITSTENRLYIGWFGVLMIPTLLTATSVFIIAFIAAPPVDIDGIREPVSGSLLYGNNIISGAIIPTSAAIAPVAAAAAVFLIYPIGQGSFSDGMPLGISGTFNFMIVFQAEHNILMHPFHMLGVAGVFGGSLFSAMHGSLVTSSLIRETTENESANEGYRFGQEEETYNIIAAHGYFGRLIFQYASFNNSRSLHFFLAAWPVIGIWFTALGISTMAFNLNGFNFNQSVVDSQGRVINTWADIINRANLGMEVMHERNAHNFPLDLAAVLDIKRTSPDGNLNVADLPSFAISFATAPAALANCPPFPSVISMLCMAVPKGISVEVDSSFLSIKTPSQTVQASSKAYGFLDVSPFRHLAYVLHVAFRPNDSMKLRRYFHILWGSTSNRYFMIKGVVLLVVAVLISRINNRKMVERKNLYLMGLLPIPMNSIGPGNETLEESFWSSNINRKKRNIINLNSGQLFEILGKDLISYLMSAFREKRPIEGEGFFKQQGAKATIQSNDIEHVSHLFSRNKWGISLQNCAQFHMWQFRQDLFVSWGKNEHESDFLRNVSRENLIWLDNVWLDRVFSKVRNVLSNIQYDSTRSRSIFVQVRDSSQLKGSSDQSIDHFDSIRNEDSEYPTLIDQTEIQQLKERSILWDPSFLQTERTEIESDQFPKCLFGSSSMSRLFTEREKQMNNHLLPEEIEEFLGNPTRSIRSFFSDRWSELHLGSNPIERSEIHIYELKGPNDQLRNQLLESIDMNLSDSEGKNLHEYLSFNSNMDLIHTPCSEKDFPSGKRKKKRSLSLKKCVEKGQMYRTFQRDSALFNLSKWNLFQTYMPWFLTSTGWKYLNFTTLLEIFSEPLPILRILSSRHKFVSVLRDIMHVSDISWPIPQKILPQWTLTLKSKISSLISEISSKCFQNLLLSEETIHRNNESPVPLIWTHLRLTNAREFLYSILFLLLVAGYLVRIHLFFVSRASSELQTELEKIKSLMIPSYMIELRKLLDRYPTSESELNSFWLKNLFLVALEQLGDFLEEIRVSASGGNMLLVGGSAYGVKSIRSKKKYLNIDLRSIIQNPINRIAFSRNTRHLSRTSKEIYSLIRKRKGVNGDWIDEKIESWVANSDLVDDEEREFLVQSFGLLQNYLSRDCERYSTRNILVIGSTHIPQKVDPALIAPNKLNTCIKIRRLLIQQQRKHFFILSYTKGFHLEKKMFHTNGFGSITMGSNARDLAALINEALSISITQKKSIIETNTIRSALHRQTWDLRSQVISVQDHGILFYQIGRAVAQNVLLSNCPVDPISIYMKKKSCKEGDSYLYKWYFELGTSMKKLTILLYLLNCSAGLVAQDLWSSPGPDENNWIASYRFTENDSDLVHGLLELEGALLGSSRTEKDCSQFDNNRVTLLLRSEPRNQLDMIQNYEKYESEFEEEEEDIDPQQMEEDLFDHIVWAPRIWRPWTNLFDCIERPTELGFPYRAGSFRGKRSIYHEEDELQEHEEEFLQRGTMQYWTPDRFSKEQGFFRISQFIWDPADPFFFLFKDQSFVSVFSHREFFAYEEMPKVLITSQTDSPTSMYTRWFIGNRQEEYCELLIHRQKWLRSKSSLSNGSFHSNILSESYQYLSNFFLSKGMLLYQMTKTVLRRGWLFSDEMKHLIHVTGERFPIP</sequence>
<evidence type="ECO:0000256" key="7">
    <source>
        <dbReference type="ARBA" id="ARBA00010745"/>
    </source>
</evidence>
<dbReference type="GO" id="GO:0005524">
    <property type="term" value="F:ATP binding"/>
    <property type="evidence" value="ECO:0007669"/>
    <property type="project" value="UniProtKB-KW"/>
</dbReference>
<dbReference type="Gene3D" id="2.40.150.20">
    <property type="entry name" value="Ribosomal protein L14"/>
    <property type="match status" value="1"/>
</dbReference>
<dbReference type="FunFam" id="2.40.50.140:FF:000029">
    <property type="entry name" value="50S ribosomal protein L2, chloroplastic"/>
    <property type="match status" value="1"/>
</dbReference>
<feature type="transmembrane region" description="Helical" evidence="29">
    <location>
        <begin position="267"/>
        <end position="295"/>
    </location>
</feature>
<evidence type="ECO:0000256" key="25">
    <source>
        <dbReference type="ARBA" id="ARBA00023274"/>
    </source>
</evidence>
<evidence type="ECO:0000256" key="8">
    <source>
        <dbReference type="ARBA" id="ARBA00022448"/>
    </source>
</evidence>
<dbReference type="InterPro" id="IPR022666">
    <property type="entry name" value="Ribosomal_uL2_RNA-bd_dom"/>
</dbReference>
<evidence type="ECO:0000256" key="18">
    <source>
        <dbReference type="ARBA" id="ARBA00022980"/>
    </source>
</evidence>
<reference evidence="31 32" key="1">
    <citation type="submission" date="2020-08" db="EMBL/GenBank/DDBJ databases">
        <title>Plant Genome Project.</title>
        <authorList>
            <person name="Zhang R.-G."/>
        </authorList>
    </citation>
    <scope>NUCLEOTIDE SEQUENCE [LARGE SCALE GENOMIC DNA]</scope>
    <source>
        <tissue evidence="31">Rhizome</tissue>
    </source>
</reference>
<dbReference type="SUPFAM" id="SSF52540">
    <property type="entry name" value="P-loop containing nucleoside triphosphate hydrolases"/>
    <property type="match status" value="1"/>
</dbReference>
<dbReference type="PANTHER" id="PTHR33078">
    <property type="entry name" value="PROTEIN YCF2-RELATED"/>
    <property type="match status" value="1"/>
</dbReference>
<evidence type="ECO:0000256" key="15">
    <source>
        <dbReference type="ARBA" id="ARBA00022741"/>
    </source>
</evidence>
<feature type="coiled-coil region" evidence="28">
    <location>
        <begin position="1649"/>
        <end position="1676"/>
    </location>
</feature>
<keyword evidence="26" id="KW-0604">Photosystem II</keyword>
<keyword evidence="16" id="KW-0067">ATP-binding</keyword>
<dbReference type="NCBIfam" id="TIGR01067">
    <property type="entry name" value="rplN_bact"/>
    <property type="match status" value="1"/>
</dbReference>
<comment type="similarity">
    <text evidence="6">Belongs to the Ycf2 family.</text>
</comment>
<evidence type="ECO:0000256" key="24">
    <source>
        <dbReference type="ARBA" id="ARBA00023136"/>
    </source>
</evidence>
<dbReference type="GO" id="GO:0006412">
    <property type="term" value="P:translation"/>
    <property type="evidence" value="ECO:0007669"/>
    <property type="project" value="InterPro"/>
</dbReference>
<keyword evidence="11" id="KW-0597">Phosphoprotein</keyword>
<evidence type="ECO:0000313" key="31">
    <source>
        <dbReference type="EMBL" id="KAG6510410.1"/>
    </source>
</evidence>
<evidence type="ECO:0000256" key="17">
    <source>
        <dbReference type="ARBA" id="ARBA00022842"/>
    </source>
</evidence>
<evidence type="ECO:0000256" key="14">
    <source>
        <dbReference type="ARBA" id="ARBA00022723"/>
    </source>
</evidence>
<dbReference type="GO" id="GO:0016168">
    <property type="term" value="F:chlorophyll binding"/>
    <property type="evidence" value="ECO:0007669"/>
    <property type="project" value="UniProtKB-KW"/>
</dbReference>
<evidence type="ECO:0000256" key="19">
    <source>
        <dbReference type="ARBA" id="ARBA00022982"/>
    </source>
</evidence>
<gene>
    <name evidence="31" type="ORF">ZIOFF_028423</name>
</gene>
<accession>A0A8J5GMW3</accession>
<evidence type="ECO:0000256" key="29">
    <source>
        <dbReference type="SAM" id="Phobius"/>
    </source>
</evidence>
<dbReference type="InterPro" id="IPR036853">
    <property type="entry name" value="Ribosomal_uL14_sf"/>
</dbReference>
<keyword evidence="17" id="KW-0460">Magnesium</keyword>
<feature type="transmembrane region" description="Helical" evidence="29">
    <location>
        <begin position="315"/>
        <end position="340"/>
    </location>
</feature>
<evidence type="ECO:0000256" key="20">
    <source>
        <dbReference type="ARBA" id="ARBA00022989"/>
    </source>
</evidence>
<keyword evidence="13 29" id="KW-0812">Transmembrane</keyword>
<dbReference type="InterPro" id="IPR056777">
    <property type="entry name" value="Ycf2_N"/>
</dbReference>
<evidence type="ECO:0000256" key="3">
    <source>
        <dbReference type="ARBA" id="ARBA00004474"/>
    </source>
</evidence>
<keyword evidence="22" id="KW-0157">Chromophore</keyword>
<keyword evidence="12" id="KW-0934">Plastid</keyword>
<dbReference type="Pfam" id="PF05695">
    <property type="entry name" value="Ycf2"/>
    <property type="match status" value="2"/>
</dbReference>
<dbReference type="SUPFAM" id="SSF81483">
    <property type="entry name" value="Bacterial photosystem II reaction centre, L and M subunits"/>
    <property type="match status" value="1"/>
</dbReference>
<evidence type="ECO:0000256" key="28">
    <source>
        <dbReference type="SAM" id="Coils"/>
    </source>
</evidence>
<dbReference type="Pfam" id="PF00124">
    <property type="entry name" value="Photo_RC"/>
    <property type="match status" value="2"/>
</dbReference>
<comment type="subcellular location">
    <subcellularLocation>
        <location evidence="2">Membrane</location>
        <topology evidence="2">Multi-pass membrane protein</topology>
    </subcellularLocation>
    <subcellularLocation>
        <location evidence="3">Plastid</location>
    </subcellularLocation>
</comment>
<name>A0A8J5GMW3_ZINOF</name>
<feature type="transmembrane region" description="Helical" evidence="29">
    <location>
        <begin position="371"/>
        <end position="392"/>
    </location>
</feature>
<dbReference type="GO" id="GO:0009536">
    <property type="term" value="C:plastid"/>
    <property type="evidence" value="ECO:0007669"/>
    <property type="project" value="UniProtKB-SubCell"/>
</dbReference>
<dbReference type="HAMAP" id="MF_01367">
    <property type="entry name" value="Ribosomal_uL14"/>
    <property type="match status" value="1"/>
</dbReference>
<keyword evidence="20 29" id="KW-1133">Transmembrane helix</keyword>
<evidence type="ECO:0000256" key="11">
    <source>
        <dbReference type="ARBA" id="ARBA00022553"/>
    </source>
</evidence>
<feature type="domain" description="Large ribosomal subunit protein uL2 RNA-binding" evidence="30">
    <location>
        <begin position="40"/>
        <end position="116"/>
    </location>
</feature>
<dbReference type="InterPro" id="IPR012340">
    <property type="entry name" value="NA-bd_OB-fold"/>
</dbReference>
<dbReference type="InterPro" id="IPR005745">
    <property type="entry name" value="Ribosomal_uL14_bac-type"/>
</dbReference>
<evidence type="ECO:0000256" key="4">
    <source>
        <dbReference type="ARBA" id="ARBA00005636"/>
    </source>
</evidence>
<feature type="transmembrane region" description="Helical" evidence="29">
    <location>
        <begin position="347"/>
        <end position="365"/>
    </location>
</feature>
<dbReference type="PROSITE" id="PS00244">
    <property type="entry name" value="REACTION_CENTER"/>
    <property type="match status" value="1"/>
</dbReference>
<keyword evidence="19" id="KW-0249">Electron transport</keyword>
<dbReference type="InterPro" id="IPR000484">
    <property type="entry name" value="Photo_RC_L/M"/>
</dbReference>
<evidence type="ECO:0000256" key="13">
    <source>
        <dbReference type="ARBA" id="ARBA00022692"/>
    </source>
</evidence>
<evidence type="ECO:0000313" key="32">
    <source>
        <dbReference type="Proteomes" id="UP000734854"/>
    </source>
</evidence>
<dbReference type="Gene3D" id="3.40.50.300">
    <property type="entry name" value="P-loop containing nucleotide triphosphate hydrolases"/>
    <property type="match status" value="1"/>
</dbReference>
<evidence type="ECO:0000256" key="12">
    <source>
        <dbReference type="ARBA" id="ARBA00022640"/>
    </source>
</evidence>
<dbReference type="InterPro" id="IPR019972">
    <property type="entry name" value="Ribosomal_uL14_CS"/>
</dbReference>
<keyword evidence="9" id="KW-0148">Chlorophyll</keyword>
<proteinExistence type="inferred from homology"/>
<dbReference type="InterPro" id="IPR036854">
    <property type="entry name" value="Photo_II_D1/D2_sf"/>
</dbReference>
<evidence type="ECO:0000256" key="10">
    <source>
        <dbReference type="ARBA" id="ARBA00022531"/>
    </source>
</evidence>
<dbReference type="Pfam" id="PF00238">
    <property type="entry name" value="Ribosomal_L14"/>
    <property type="match status" value="1"/>
</dbReference>
<protein>
    <recommendedName>
        <fullName evidence="27">50S ribosomal protein L14, chloroplastic</fullName>
    </recommendedName>
</protein>
<keyword evidence="25" id="KW-0687">Ribonucleoprotein</keyword>
<dbReference type="CDD" id="cd00337">
    <property type="entry name" value="Ribosomal_uL14"/>
    <property type="match status" value="1"/>
</dbReference>
<keyword evidence="21" id="KW-0007">Acetylation</keyword>
<dbReference type="GO" id="GO:0046872">
    <property type="term" value="F:metal ion binding"/>
    <property type="evidence" value="ECO:0007669"/>
    <property type="project" value="UniProtKB-KW"/>
</dbReference>
<evidence type="ECO:0000256" key="6">
    <source>
        <dbReference type="ARBA" id="ARBA00009361"/>
    </source>
</evidence>
<evidence type="ECO:0000256" key="1">
    <source>
        <dbReference type="ARBA" id="ARBA00002329"/>
    </source>
</evidence>